<protein>
    <submittedName>
        <fullName evidence="2">Alpha/beta hydrolase</fullName>
    </submittedName>
</protein>
<reference evidence="2 3" key="1">
    <citation type="submission" date="2016-08" db="EMBL/GenBank/DDBJ databases">
        <title>Draft genome sequence of Candidatus Piscirickettsia litoralis, from seawater.</title>
        <authorList>
            <person name="Wan X."/>
            <person name="Lee A.J."/>
            <person name="Hou S."/>
            <person name="Donachie S.P."/>
        </authorList>
    </citation>
    <scope>NUCLEOTIDE SEQUENCE [LARGE SCALE GENOMIC DNA]</scope>
    <source>
        <strain evidence="2 3">Y2</strain>
    </source>
</reference>
<dbReference type="EMBL" id="MDTU01000001">
    <property type="protein sequence ID" value="ODN43192.1"/>
    <property type="molecule type" value="Genomic_DNA"/>
</dbReference>
<dbReference type="PANTHER" id="PTHR11614">
    <property type="entry name" value="PHOSPHOLIPASE-RELATED"/>
    <property type="match status" value="1"/>
</dbReference>
<keyword evidence="3" id="KW-1185">Reference proteome</keyword>
<gene>
    <name evidence="2" type="ORF">BGC07_10020</name>
</gene>
<dbReference type="InterPro" id="IPR029058">
    <property type="entry name" value="AB_hydrolase_fold"/>
</dbReference>
<proteinExistence type="predicted"/>
<evidence type="ECO:0000259" key="1">
    <source>
        <dbReference type="Pfam" id="PF12146"/>
    </source>
</evidence>
<organism evidence="2 3">
    <name type="scientific">Piscirickettsia litoralis</name>
    <dbReference type="NCBI Taxonomy" id="1891921"/>
    <lineage>
        <taxon>Bacteria</taxon>
        <taxon>Pseudomonadati</taxon>
        <taxon>Pseudomonadota</taxon>
        <taxon>Gammaproteobacteria</taxon>
        <taxon>Thiotrichales</taxon>
        <taxon>Piscirickettsiaceae</taxon>
        <taxon>Piscirickettsia</taxon>
    </lineage>
</organism>
<sequence>MEPLANEKISQQLALWPEETLFTDELKQYFDYYRFALTEADDIQVQVSYINVARHRIAVYHLTPKKPIQHVLIMHGYLDHSGIHADLVNDLLSKNCQVSLYDMPGHGLSTGPNADIDDFRCYVEVLGAVLTAFSEKKQLPDAVLAHSTGAAALILALLSGELPRLAAMNIILVAPLVRIANWYRIKLTYHLIRHWLSEVKLGKIDNSADRKFTDFLLADPLRHCVMPIQWLEAAFEYEKSLSQYPPCEKSITVIQGSDDTTVAWSYNLRFLHHKFPQARVYCIEDAKHHVLYEREALRQRAREILYERLGLSKD</sequence>
<evidence type="ECO:0000313" key="3">
    <source>
        <dbReference type="Proteomes" id="UP000094329"/>
    </source>
</evidence>
<dbReference type="InterPro" id="IPR022742">
    <property type="entry name" value="Hydrolase_4"/>
</dbReference>
<accession>A0ABX3A4L9</accession>
<evidence type="ECO:0000313" key="2">
    <source>
        <dbReference type="EMBL" id="ODN43192.1"/>
    </source>
</evidence>
<feature type="domain" description="Serine aminopeptidase S33" evidence="1">
    <location>
        <begin position="66"/>
        <end position="295"/>
    </location>
</feature>
<dbReference type="GO" id="GO:0016787">
    <property type="term" value="F:hydrolase activity"/>
    <property type="evidence" value="ECO:0007669"/>
    <property type="project" value="UniProtKB-KW"/>
</dbReference>
<comment type="caution">
    <text evidence="2">The sequence shown here is derived from an EMBL/GenBank/DDBJ whole genome shotgun (WGS) entry which is preliminary data.</text>
</comment>
<dbReference type="InterPro" id="IPR051044">
    <property type="entry name" value="MAG_DAG_Lipase"/>
</dbReference>
<dbReference type="Gene3D" id="3.40.50.1820">
    <property type="entry name" value="alpha/beta hydrolase"/>
    <property type="match status" value="1"/>
</dbReference>
<dbReference type="Pfam" id="PF12146">
    <property type="entry name" value="Hydrolase_4"/>
    <property type="match status" value="1"/>
</dbReference>
<name>A0ABX3A4L9_9GAMM</name>
<dbReference type="RefSeq" id="WP_069312991.1">
    <property type="nucleotide sequence ID" value="NZ_MDTU01000001.1"/>
</dbReference>
<keyword evidence="2" id="KW-0378">Hydrolase</keyword>
<dbReference type="Proteomes" id="UP000094329">
    <property type="component" value="Unassembled WGS sequence"/>
</dbReference>
<dbReference type="SUPFAM" id="SSF53474">
    <property type="entry name" value="alpha/beta-Hydrolases"/>
    <property type="match status" value="1"/>
</dbReference>